<evidence type="ECO:0000256" key="2">
    <source>
        <dbReference type="SAM" id="SignalP"/>
    </source>
</evidence>
<keyword evidence="2" id="KW-0732">Signal</keyword>
<reference evidence="3" key="1">
    <citation type="journal article" date="2014" name="PLoS Negl. Trop. Dis.">
        <title>An updated insight into the Sialotranscriptome of Triatoma infestans: developmental stage and geographic variations.</title>
        <authorList>
            <person name="Schwarz A."/>
            <person name="Medrano-Mercado N."/>
            <person name="Schaub G.A."/>
            <person name="Struchiner C.J."/>
            <person name="Bargues M.D."/>
            <person name="Levy M.Z."/>
            <person name="Ribeiro J.M."/>
        </authorList>
    </citation>
    <scope>NUCLEOTIDE SEQUENCE</scope>
    <source>
        <strain evidence="3">Chile</strain>
        <tissue evidence="3">Salivary glands</tissue>
    </source>
</reference>
<feature type="non-terminal residue" evidence="3">
    <location>
        <position position="110"/>
    </location>
</feature>
<protein>
    <submittedName>
        <fullName evidence="3">Putative secreted protein</fullName>
    </submittedName>
</protein>
<sequence>MLALICWLSLGISLAASSERKSRQDGAISGGFPPYNRGVPGGWETRNGVSSFGWDSRRPLSSGCTRCSGTGDAGPGLQPPASDAPPQLRPPDYRGNGYDNLSPEWQIKEG</sequence>
<feature type="signal peptide" evidence="2">
    <location>
        <begin position="1"/>
        <end position="17"/>
    </location>
</feature>
<feature type="chain" id="PRO_5001514602" evidence="2">
    <location>
        <begin position="18"/>
        <end position="110"/>
    </location>
</feature>
<evidence type="ECO:0000313" key="3">
    <source>
        <dbReference type="EMBL" id="JAC15411.1"/>
    </source>
</evidence>
<organism evidence="3">
    <name type="scientific">Triatoma infestans</name>
    <name type="common">Assassin bug</name>
    <dbReference type="NCBI Taxonomy" id="30076"/>
    <lineage>
        <taxon>Eukaryota</taxon>
        <taxon>Metazoa</taxon>
        <taxon>Ecdysozoa</taxon>
        <taxon>Arthropoda</taxon>
        <taxon>Hexapoda</taxon>
        <taxon>Insecta</taxon>
        <taxon>Pterygota</taxon>
        <taxon>Neoptera</taxon>
        <taxon>Paraneoptera</taxon>
        <taxon>Hemiptera</taxon>
        <taxon>Heteroptera</taxon>
        <taxon>Panheteroptera</taxon>
        <taxon>Cimicomorpha</taxon>
        <taxon>Reduviidae</taxon>
        <taxon>Triatominae</taxon>
        <taxon>Triatoma</taxon>
    </lineage>
</organism>
<evidence type="ECO:0000256" key="1">
    <source>
        <dbReference type="SAM" id="MobiDB-lite"/>
    </source>
</evidence>
<proteinExistence type="evidence at transcript level"/>
<accession>A0A023F2R0</accession>
<dbReference type="EMBL" id="GBBI01003301">
    <property type="protein sequence ID" value="JAC15411.1"/>
    <property type="molecule type" value="mRNA"/>
</dbReference>
<dbReference type="AlphaFoldDB" id="A0A023F2R0"/>
<name>A0A023F2R0_TRIIF</name>
<feature type="region of interest" description="Disordered" evidence="1">
    <location>
        <begin position="17"/>
        <end position="110"/>
    </location>
</feature>